<reference evidence="2" key="2">
    <citation type="submission" date="2025-08" db="UniProtKB">
        <authorList>
            <consortium name="RefSeq"/>
        </authorList>
    </citation>
    <scope>IDENTIFICATION</scope>
    <source>
        <tissue evidence="2">Leaf</tissue>
    </source>
</reference>
<accession>A0AC58SR94</accession>
<dbReference type="RefSeq" id="XP_075087492.1">
    <property type="nucleotide sequence ID" value="XM_075231391.1"/>
</dbReference>
<organism evidence="1 2">
    <name type="scientific">Nicotiana tabacum</name>
    <name type="common">Common tobacco</name>
    <dbReference type="NCBI Taxonomy" id="4097"/>
    <lineage>
        <taxon>Eukaryota</taxon>
        <taxon>Viridiplantae</taxon>
        <taxon>Streptophyta</taxon>
        <taxon>Embryophyta</taxon>
        <taxon>Tracheophyta</taxon>
        <taxon>Spermatophyta</taxon>
        <taxon>Magnoliopsida</taxon>
        <taxon>eudicotyledons</taxon>
        <taxon>Gunneridae</taxon>
        <taxon>Pentapetalae</taxon>
        <taxon>asterids</taxon>
        <taxon>lamiids</taxon>
        <taxon>Solanales</taxon>
        <taxon>Solanaceae</taxon>
        <taxon>Nicotianoideae</taxon>
        <taxon>Nicotianeae</taxon>
        <taxon>Nicotiana</taxon>
    </lineage>
</organism>
<proteinExistence type="predicted"/>
<name>A0AC58SR94_TOBAC</name>
<keyword evidence="1" id="KW-1185">Reference proteome</keyword>
<sequence length="652" mass="73177">MAGNEVTLLEHNHPLFLQASDAPGLVLVPIKLTGPKNYALWSRAMKLALRGKGKLGFMDESCVKSTYRGELAEQWKKYNAIVLSWIGSTIAVELMPSIVFASNAKKVWSDFKEKFDRCSLTKIYHLWIEIASLKQGTDSVTSYYTKISDLWSELDVLVPTSACDCEESRPSLEYLAQQRLLQFLMGLNGTYSNVRSNLLLRRHVVTVNEAYTIVTQEESQRLLGVVDTNNDPLTMMTGRGQILKPKKFGLICDHCGYKGHLKENCYKIIDYPTDFKSKKKFQGGGTRPYKLYSGKVLGIGRESDDLYLLKGRAIMLAGTTLRGKTDSTLWHHRLGHASLKTIQHLPTLQNKINSSNIEDCDICPLAKQCRLQFPVSSSRSTDIFQLMHLDVWGPYKGECVRTAVYLINRLPTPVLAGKTPYDLLYRKQANIEHLRVFGCLCYTVACQGDISLPLEQEELTTEDIFVQDMVDMSPVLQDNIVQPVMQDTSSTQNITPLQGDSHSAGPDTYVAEMDAMHLQNNHMNIDSATSQGELNDTVPADPAPIEVVSESTAPVASEHGSILAEGPSSVHVRPQRSHALPLWMKDYVFTFVTSKYPISSHIAYHHLSPSYQSYMGVFSVLTEPRTFKEATQYQQWIEAMKQEIKALEDNST</sequence>
<reference evidence="1" key="1">
    <citation type="journal article" date="2014" name="Nat. Commun.">
        <title>The tobacco genome sequence and its comparison with those of tomato and potato.</title>
        <authorList>
            <person name="Sierro N."/>
            <person name="Battey J.N."/>
            <person name="Ouadi S."/>
            <person name="Bakaher N."/>
            <person name="Bovet L."/>
            <person name="Willig A."/>
            <person name="Goepfert S."/>
            <person name="Peitsch M.C."/>
            <person name="Ivanov N.V."/>
        </authorList>
    </citation>
    <scope>NUCLEOTIDE SEQUENCE [LARGE SCALE GENOMIC DNA]</scope>
</reference>
<protein>
    <submittedName>
        <fullName evidence="2">Uncharacterized protein LOC142169523</fullName>
    </submittedName>
</protein>
<evidence type="ECO:0000313" key="1">
    <source>
        <dbReference type="Proteomes" id="UP000790787"/>
    </source>
</evidence>
<dbReference type="Proteomes" id="UP000790787">
    <property type="component" value="Chromosome 15"/>
</dbReference>
<gene>
    <name evidence="2" type="primary">LOC142169523</name>
</gene>
<evidence type="ECO:0000313" key="2">
    <source>
        <dbReference type="RefSeq" id="XP_075087492.1"/>
    </source>
</evidence>